<dbReference type="SMART" id="SM00252">
    <property type="entry name" value="SH2"/>
    <property type="match status" value="1"/>
</dbReference>
<evidence type="ECO:0000313" key="14">
    <source>
        <dbReference type="Proteomes" id="UP000008549"/>
    </source>
</evidence>
<dbReference type="CDD" id="cd00192">
    <property type="entry name" value="PTKc"/>
    <property type="match status" value="1"/>
</dbReference>
<dbReference type="FunCoup" id="A8XFQ1">
    <property type="interactions" value="4"/>
</dbReference>
<proteinExistence type="inferred from homology"/>
<dbReference type="FunFam" id="3.30.505.10:FF:000106">
    <property type="entry name" value="Tyrosine-protein kinase"/>
    <property type="match status" value="1"/>
</dbReference>
<dbReference type="GO" id="GO:0005886">
    <property type="term" value="C:plasma membrane"/>
    <property type="evidence" value="ECO:0000318"/>
    <property type="project" value="GO_Central"/>
</dbReference>
<dbReference type="SUPFAM" id="SSF55550">
    <property type="entry name" value="SH2 domain"/>
    <property type="match status" value="1"/>
</dbReference>
<dbReference type="STRING" id="6238.A8XFQ1"/>
<evidence type="ECO:0000256" key="3">
    <source>
        <dbReference type="ARBA" id="ARBA00022777"/>
    </source>
</evidence>
<reference evidence="13 14" key="2">
    <citation type="journal article" date="2011" name="PLoS Genet.">
        <title>Caenorhabditis briggsae recombinant inbred line genotypes reveal inter-strain incompatibility and the evolution of recombination.</title>
        <authorList>
            <person name="Ross J.A."/>
            <person name="Koboldt D.C."/>
            <person name="Staisch J.E."/>
            <person name="Chamberlin H.M."/>
            <person name="Gupta B.P."/>
            <person name="Miller R.D."/>
            <person name="Baird S.E."/>
            <person name="Haag E.S."/>
        </authorList>
    </citation>
    <scope>NUCLEOTIDE SEQUENCE [LARGE SCALE GENOMIC DNA]</scope>
    <source>
        <strain evidence="13 14">AF16</strain>
    </source>
</reference>
<dbReference type="CTD" id="8582296"/>
<name>A8XFQ1_CAEBR</name>
<dbReference type="PRINTS" id="PR00109">
    <property type="entry name" value="TYRKINASE"/>
</dbReference>
<dbReference type="InterPro" id="IPR017441">
    <property type="entry name" value="Protein_kinase_ATP_BS"/>
</dbReference>
<dbReference type="Proteomes" id="UP000008549">
    <property type="component" value="Unassembled WGS sequence"/>
</dbReference>
<dbReference type="PANTHER" id="PTHR24418">
    <property type="entry name" value="TYROSINE-PROTEIN KINASE"/>
    <property type="match status" value="1"/>
</dbReference>
<sequence length="643" mass="73221">MARKETDANRESKELHSQDDADSARDEKERGVEAKTAKSPVKMRQNKGKNLQKGPAEKRRSMEAQEESRDKEAKTATAQKKDLKSPATPKIPSPNPSSNKGNKQSREKNESSADKLSGRGIRAKVFTEFLKRRRETRALSFLCVFRKCKNGYNSRWERPRKLKKPSCEADVKESSSSPPKTDAQKEVVKESSSTYGSSWHSARPQTTKKDFQTLEEHICKMPNFHGYICREDVTILLKNSGDWLVRLSVQPCKENEKKASKGAKSVERGSKARGSKNRSKDNNKVFVISVHSRKAVSPGKSSCRNLVIKTNDGKFSIDSIKWFMKVADFFSYYQGTVATYKESEFQLLHPCHLSVWEFHQDDIELMSKKLGEGAFGDVRVGRMTTKDPKKTVAVVDVAVKMLKNSLESITRDQVDELLHEARVMRRLDHPNVLRTYGVSVLREPLYLMNELCANGALREYLKENHKTITISDKLNFVLGAARGVAYLHSQRIIHRDLAVRNVFLTENMTPKVSDFGLAKLTDRYEMKEHCKIPVRYLAPETLELFVFTPKTDVFSFGCVIWEIFENGQQPHDGKNAQTIRAQIKNRNIDFLQVKKREFLKLSSSAPDSLRKYVAEKVFVPDPENRCSMTGIVQCVEKVEKSAK</sequence>
<evidence type="ECO:0000313" key="13">
    <source>
        <dbReference type="EMBL" id="CAP31747.2"/>
    </source>
</evidence>
<dbReference type="InterPro" id="IPR000719">
    <property type="entry name" value="Prot_kinase_dom"/>
</dbReference>
<dbReference type="InterPro" id="IPR001245">
    <property type="entry name" value="Ser-Thr/Tyr_kinase_cat_dom"/>
</dbReference>
<dbReference type="RefSeq" id="XP_045094981.1">
    <property type="nucleotide sequence ID" value="XM_045241186.1"/>
</dbReference>
<protein>
    <recommendedName>
        <fullName evidence="9">Tyrosine-protein kinase</fullName>
        <ecNumber evidence="9">2.7.10.2</ecNumber>
    </recommendedName>
</protein>
<feature type="domain" description="Protein kinase" evidence="12">
    <location>
        <begin position="364"/>
        <end position="638"/>
    </location>
</feature>
<dbReference type="PROSITE" id="PS00107">
    <property type="entry name" value="PROTEIN_KINASE_ATP"/>
    <property type="match status" value="1"/>
</dbReference>
<dbReference type="InParanoid" id="A8XFQ1"/>
<feature type="compositionally biased region" description="Basic and acidic residues" evidence="10">
    <location>
        <begin position="256"/>
        <end position="270"/>
    </location>
</feature>
<keyword evidence="4 8" id="KW-0067">ATP-binding</keyword>
<feature type="domain" description="SH2" evidence="11">
    <location>
        <begin position="223"/>
        <end position="351"/>
    </location>
</feature>
<keyword evidence="2 8" id="KW-0547">Nucleotide-binding</keyword>
<evidence type="ECO:0000256" key="7">
    <source>
        <dbReference type="PROSITE-ProRule" id="PRU00191"/>
    </source>
</evidence>
<feature type="compositionally biased region" description="Basic and acidic residues" evidence="10">
    <location>
        <begin position="55"/>
        <end position="84"/>
    </location>
</feature>
<feature type="compositionally biased region" description="Basic and acidic residues" evidence="10">
    <location>
        <begin position="159"/>
        <end position="173"/>
    </location>
</feature>
<feature type="region of interest" description="Disordered" evidence="10">
    <location>
        <begin position="256"/>
        <end position="279"/>
    </location>
</feature>
<dbReference type="Gene3D" id="3.30.200.20">
    <property type="entry name" value="Phosphorylase Kinase, domain 1"/>
    <property type="match status" value="1"/>
</dbReference>
<keyword evidence="1 9" id="KW-0808">Transferase</keyword>
<dbReference type="InterPro" id="IPR020635">
    <property type="entry name" value="Tyr_kinase_cat_dom"/>
</dbReference>
<dbReference type="InterPro" id="IPR011009">
    <property type="entry name" value="Kinase-like_dom_sf"/>
</dbReference>
<evidence type="ECO:0000256" key="4">
    <source>
        <dbReference type="ARBA" id="ARBA00022840"/>
    </source>
</evidence>
<dbReference type="GO" id="GO:0030154">
    <property type="term" value="P:cell differentiation"/>
    <property type="evidence" value="ECO:0000318"/>
    <property type="project" value="GO_Central"/>
</dbReference>
<comment type="similarity">
    <text evidence="9">Belongs to the protein kinase superfamily. Tyr protein kinase family.</text>
</comment>
<feature type="compositionally biased region" description="Basic and acidic residues" evidence="10">
    <location>
        <begin position="1"/>
        <end position="36"/>
    </location>
</feature>
<dbReference type="EC" id="2.7.10.2" evidence="9"/>
<dbReference type="GO" id="GO:0005102">
    <property type="term" value="F:signaling receptor binding"/>
    <property type="evidence" value="ECO:0000318"/>
    <property type="project" value="GO_Central"/>
</dbReference>
<evidence type="ECO:0000256" key="9">
    <source>
        <dbReference type="RuleBase" id="RU362096"/>
    </source>
</evidence>
<dbReference type="AlphaFoldDB" id="A8XFQ1"/>
<feature type="compositionally biased region" description="Basic and acidic residues" evidence="10">
    <location>
        <begin position="104"/>
        <end position="116"/>
    </location>
</feature>
<dbReference type="KEGG" id="cbr:CBG_12830"/>
<feature type="compositionally biased region" description="Polar residues" evidence="10">
    <location>
        <begin position="190"/>
        <end position="204"/>
    </location>
</feature>
<evidence type="ECO:0000256" key="1">
    <source>
        <dbReference type="ARBA" id="ARBA00022679"/>
    </source>
</evidence>
<dbReference type="GO" id="GO:0005524">
    <property type="term" value="F:ATP binding"/>
    <property type="evidence" value="ECO:0007669"/>
    <property type="project" value="UniProtKB-UniRule"/>
</dbReference>
<feature type="region of interest" description="Disordered" evidence="10">
    <location>
        <begin position="1"/>
        <end position="116"/>
    </location>
</feature>
<accession>A8XFQ1</accession>
<dbReference type="SUPFAM" id="SSF56112">
    <property type="entry name" value="Protein kinase-like (PK-like)"/>
    <property type="match status" value="1"/>
</dbReference>
<organism evidence="13 14">
    <name type="scientific">Caenorhabditis briggsae</name>
    <dbReference type="NCBI Taxonomy" id="6238"/>
    <lineage>
        <taxon>Eukaryota</taxon>
        <taxon>Metazoa</taxon>
        <taxon>Ecdysozoa</taxon>
        <taxon>Nematoda</taxon>
        <taxon>Chromadorea</taxon>
        <taxon>Rhabditida</taxon>
        <taxon>Rhabditina</taxon>
        <taxon>Rhabditomorpha</taxon>
        <taxon>Rhabditoidea</taxon>
        <taxon>Rhabditidae</taxon>
        <taxon>Peloderinae</taxon>
        <taxon>Caenorhabditis</taxon>
    </lineage>
</organism>
<dbReference type="Gene3D" id="3.30.505.10">
    <property type="entry name" value="SH2 domain"/>
    <property type="match status" value="1"/>
</dbReference>
<dbReference type="InterPro" id="IPR050198">
    <property type="entry name" value="Non-receptor_tyrosine_kinases"/>
</dbReference>
<dbReference type="GO" id="GO:0004715">
    <property type="term" value="F:non-membrane spanning protein tyrosine kinase activity"/>
    <property type="evidence" value="ECO:0000318"/>
    <property type="project" value="GO_Central"/>
</dbReference>
<evidence type="ECO:0000256" key="6">
    <source>
        <dbReference type="ARBA" id="ARBA00051245"/>
    </source>
</evidence>
<dbReference type="SMART" id="SM00219">
    <property type="entry name" value="TyrKc"/>
    <property type="match status" value="1"/>
</dbReference>
<dbReference type="Pfam" id="PF07714">
    <property type="entry name" value="PK_Tyr_Ser-Thr"/>
    <property type="match status" value="1"/>
</dbReference>
<dbReference type="InterPro" id="IPR008266">
    <property type="entry name" value="Tyr_kinase_AS"/>
</dbReference>
<dbReference type="PROSITE" id="PS50001">
    <property type="entry name" value="SH2"/>
    <property type="match status" value="1"/>
</dbReference>
<dbReference type="GeneID" id="8582296"/>
<dbReference type="Gene3D" id="1.10.510.10">
    <property type="entry name" value="Transferase(Phosphotransferase) domain 1"/>
    <property type="match status" value="1"/>
</dbReference>
<feature type="binding site" evidence="8">
    <location>
        <position position="400"/>
    </location>
    <ligand>
        <name>ATP</name>
        <dbReference type="ChEBI" id="CHEBI:30616"/>
    </ligand>
</feature>
<dbReference type="InterPro" id="IPR036860">
    <property type="entry name" value="SH2_dom_sf"/>
</dbReference>
<dbReference type="HOGENOM" id="CLU_000288_7_2_1"/>
<dbReference type="eggNOG" id="KOG0194">
    <property type="taxonomic scope" value="Eukaryota"/>
</dbReference>
<feature type="region of interest" description="Disordered" evidence="10">
    <location>
        <begin position="159"/>
        <end position="204"/>
    </location>
</feature>
<evidence type="ECO:0000256" key="8">
    <source>
        <dbReference type="PROSITE-ProRule" id="PRU10141"/>
    </source>
</evidence>
<dbReference type="FunFam" id="3.30.200.20:FF:000703">
    <property type="entry name" value="Tyrosine-protein kinase"/>
    <property type="match status" value="1"/>
</dbReference>
<evidence type="ECO:0000256" key="2">
    <source>
        <dbReference type="ARBA" id="ARBA00022741"/>
    </source>
</evidence>
<keyword evidence="7" id="KW-0727">SH2 domain</keyword>
<dbReference type="EMBL" id="HE600940">
    <property type="protein sequence ID" value="CAP31747.2"/>
    <property type="molecule type" value="Genomic_DNA"/>
</dbReference>
<keyword evidence="5 9" id="KW-0829">Tyrosine-protein kinase</keyword>
<evidence type="ECO:0000313" key="15">
    <source>
        <dbReference type="WormBase" id="CBG12830"/>
    </source>
</evidence>
<dbReference type="GO" id="GO:0007169">
    <property type="term" value="P:cell surface receptor protein tyrosine kinase signaling pathway"/>
    <property type="evidence" value="ECO:0000318"/>
    <property type="project" value="GO_Central"/>
</dbReference>
<evidence type="ECO:0000259" key="12">
    <source>
        <dbReference type="PROSITE" id="PS50011"/>
    </source>
</evidence>
<evidence type="ECO:0000259" key="11">
    <source>
        <dbReference type="PROSITE" id="PS50001"/>
    </source>
</evidence>
<evidence type="ECO:0000256" key="10">
    <source>
        <dbReference type="SAM" id="MobiDB-lite"/>
    </source>
</evidence>
<evidence type="ECO:0000256" key="5">
    <source>
        <dbReference type="ARBA" id="ARBA00023137"/>
    </source>
</evidence>
<dbReference type="WormBase" id="CBG12830">
    <property type="protein sequence ID" value="CBP45919"/>
    <property type="gene ID" value="WBGene00033717"/>
</dbReference>
<reference evidence="13 14" key="1">
    <citation type="journal article" date="2003" name="PLoS Biol.">
        <title>The genome sequence of Caenorhabditis briggsae: a platform for comparative genomics.</title>
        <authorList>
            <person name="Stein L.D."/>
            <person name="Bao Z."/>
            <person name="Blasiar D."/>
            <person name="Blumenthal T."/>
            <person name="Brent M.R."/>
            <person name="Chen N."/>
            <person name="Chinwalla A."/>
            <person name="Clarke L."/>
            <person name="Clee C."/>
            <person name="Coghlan A."/>
            <person name="Coulson A."/>
            <person name="D'Eustachio P."/>
            <person name="Fitch D.H."/>
            <person name="Fulton L.A."/>
            <person name="Fulton R.E."/>
            <person name="Griffiths-Jones S."/>
            <person name="Harris T.W."/>
            <person name="Hillier L.W."/>
            <person name="Kamath R."/>
            <person name="Kuwabara P.E."/>
            <person name="Mardis E.R."/>
            <person name="Marra M.A."/>
            <person name="Miner T.L."/>
            <person name="Minx P."/>
            <person name="Mullikin J.C."/>
            <person name="Plumb R.W."/>
            <person name="Rogers J."/>
            <person name="Schein J.E."/>
            <person name="Sohrmann M."/>
            <person name="Spieth J."/>
            <person name="Stajich J.E."/>
            <person name="Wei C."/>
            <person name="Willey D."/>
            <person name="Wilson R.K."/>
            <person name="Durbin R."/>
            <person name="Waterston R.H."/>
        </authorList>
    </citation>
    <scope>NUCLEOTIDE SEQUENCE [LARGE SCALE GENOMIC DNA]</scope>
    <source>
        <strain evidence="13 14">AF16</strain>
    </source>
</reference>
<dbReference type="OMA" id="ENGQQPH"/>
<dbReference type="FunFam" id="1.10.510.10:FF:000862">
    <property type="entry name" value="Tyrosine-protein kinase"/>
    <property type="match status" value="1"/>
</dbReference>
<dbReference type="PROSITE" id="PS50011">
    <property type="entry name" value="PROTEIN_KINASE_DOM"/>
    <property type="match status" value="1"/>
</dbReference>
<keyword evidence="14" id="KW-1185">Reference proteome</keyword>
<keyword evidence="3 9" id="KW-0418">Kinase</keyword>
<comment type="catalytic activity">
    <reaction evidence="6 9">
        <text>L-tyrosyl-[protein] + ATP = O-phospho-L-tyrosyl-[protein] + ADP + H(+)</text>
        <dbReference type="Rhea" id="RHEA:10596"/>
        <dbReference type="Rhea" id="RHEA-COMP:10136"/>
        <dbReference type="Rhea" id="RHEA-COMP:20101"/>
        <dbReference type="ChEBI" id="CHEBI:15378"/>
        <dbReference type="ChEBI" id="CHEBI:30616"/>
        <dbReference type="ChEBI" id="CHEBI:46858"/>
        <dbReference type="ChEBI" id="CHEBI:61978"/>
        <dbReference type="ChEBI" id="CHEBI:456216"/>
        <dbReference type="EC" id="2.7.10.2"/>
    </reaction>
</comment>
<gene>
    <name evidence="13 15" type="ORF">CBG12830</name>
    <name evidence="13" type="ORF">CBG_12830</name>
</gene>
<dbReference type="InterPro" id="IPR000980">
    <property type="entry name" value="SH2"/>
</dbReference>
<dbReference type="PROSITE" id="PS00109">
    <property type="entry name" value="PROTEIN_KINASE_TYR"/>
    <property type="match status" value="1"/>
</dbReference>